<dbReference type="InterPro" id="IPR015915">
    <property type="entry name" value="Kelch-typ_b-propeller"/>
</dbReference>
<evidence type="ECO:0000256" key="2">
    <source>
        <dbReference type="ARBA" id="ARBA00022737"/>
    </source>
</evidence>
<dbReference type="PANTHER" id="PTHR46093">
    <property type="entry name" value="ACYL-COA-BINDING DOMAIN-CONTAINING PROTEIN 5"/>
    <property type="match status" value="1"/>
</dbReference>
<comment type="caution">
    <text evidence="3">The sequence shown here is derived from an EMBL/GenBank/DDBJ whole genome shotgun (WGS) entry which is preliminary data.</text>
</comment>
<gene>
    <name evidence="3" type="ORF">BSTOLATCC_MIC50215</name>
</gene>
<dbReference type="EMBL" id="CAJZBQ010000050">
    <property type="protein sequence ID" value="CAG9330106.1"/>
    <property type="molecule type" value="Genomic_DNA"/>
</dbReference>
<evidence type="ECO:0000256" key="1">
    <source>
        <dbReference type="ARBA" id="ARBA00022441"/>
    </source>
</evidence>
<protein>
    <recommendedName>
        <fullName evidence="5">Kelch repeat-containing protein</fullName>
    </recommendedName>
</protein>
<reference evidence="3" key="1">
    <citation type="submission" date="2021-09" db="EMBL/GenBank/DDBJ databases">
        <authorList>
            <consortium name="AG Swart"/>
            <person name="Singh M."/>
            <person name="Singh A."/>
            <person name="Seah K."/>
            <person name="Emmerich C."/>
        </authorList>
    </citation>
    <scope>NUCLEOTIDE SEQUENCE</scope>
    <source>
        <strain evidence="3">ATCC30299</strain>
    </source>
</reference>
<dbReference type="Proteomes" id="UP001162131">
    <property type="component" value="Unassembled WGS sequence"/>
</dbReference>
<name>A0AAU9JUQ0_9CILI</name>
<dbReference type="PANTHER" id="PTHR46093:SF18">
    <property type="entry name" value="FIBRONECTIN TYPE-III DOMAIN-CONTAINING PROTEIN"/>
    <property type="match status" value="1"/>
</dbReference>
<dbReference type="Pfam" id="PF24681">
    <property type="entry name" value="Kelch_KLHDC2_KLHL20_DRC7"/>
    <property type="match status" value="2"/>
</dbReference>
<evidence type="ECO:0000313" key="3">
    <source>
        <dbReference type="EMBL" id="CAG9330106.1"/>
    </source>
</evidence>
<dbReference type="SUPFAM" id="SSF117281">
    <property type="entry name" value="Kelch motif"/>
    <property type="match status" value="2"/>
</dbReference>
<keyword evidence="1" id="KW-0880">Kelch repeat</keyword>
<keyword evidence="2" id="KW-0677">Repeat</keyword>
<organism evidence="3 4">
    <name type="scientific">Blepharisma stoltei</name>
    <dbReference type="NCBI Taxonomy" id="1481888"/>
    <lineage>
        <taxon>Eukaryota</taxon>
        <taxon>Sar</taxon>
        <taxon>Alveolata</taxon>
        <taxon>Ciliophora</taxon>
        <taxon>Postciliodesmatophora</taxon>
        <taxon>Heterotrichea</taxon>
        <taxon>Heterotrichida</taxon>
        <taxon>Blepharismidae</taxon>
        <taxon>Blepharisma</taxon>
    </lineage>
</organism>
<proteinExistence type="predicted"/>
<evidence type="ECO:0008006" key="5">
    <source>
        <dbReference type="Google" id="ProtNLM"/>
    </source>
</evidence>
<dbReference type="AlphaFoldDB" id="A0AAU9JUQ0"/>
<dbReference type="Gene3D" id="2.120.10.80">
    <property type="entry name" value="Kelch-type beta propeller"/>
    <property type="match status" value="2"/>
</dbReference>
<evidence type="ECO:0000313" key="4">
    <source>
        <dbReference type="Proteomes" id="UP001162131"/>
    </source>
</evidence>
<accession>A0AAU9JUQ0</accession>
<keyword evidence="4" id="KW-1185">Reference proteome</keyword>
<sequence>MHSRHESLKSLGQKPQKKIIAPFKIIRYSPSLESQVVVSSRIEIKKKIDIKGSMTHRRKANLSDTQVLKDLSFENFVYKSPTNVFENTSNQNNWIRMKQLSWKNSSLRHTQMVNSPISLIKIRKSSSIISKDSIKPSKKFLVPFLTKFISTEISHIPYFNMNLAKKEEPNKESPRLNQFSKPSIAIFDTKCTGGSMPNSREGCQVAIVAEKMYLYAGESRILHPDVRELDLISWKWNILNTQYCPQGRAGHSMVVFKKKIVVFGGYASHTHDGTRRCTAKLNILSLKDQKWQIFTGSGQLPQALRNHAASKVGRFMVVYGGMNQRGHTTNCLYIYDSKAKEWSIPEINVFDDPGFRSHATLTGIFSNEQLLDYRSNLFEIQAKNPFQISNVGFYLFGGLNFEYKPCNWFHCLHIVNDSLNWIEIKSENAPSPRYSHSACTANYRLYIFGGRNDDLYGQGGSELNDLHMFNVENLKWERVDIKGSEPEGRWGHCMASYGSKLLVLGGMTHKNFISSQLCYFETNADVVEEVLSRNKNGK</sequence>